<evidence type="ECO:0000313" key="6">
    <source>
        <dbReference type="EMBL" id="VEB35045.1"/>
    </source>
</evidence>
<organism evidence="5 7">
    <name type="scientific">Legionella cherrii</name>
    <dbReference type="NCBI Taxonomy" id="28084"/>
    <lineage>
        <taxon>Bacteria</taxon>
        <taxon>Pseudomonadati</taxon>
        <taxon>Pseudomonadota</taxon>
        <taxon>Gammaproteobacteria</taxon>
        <taxon>Legionellales</taxon>
        <taxon>Legionellaceae</taxon>
        <taxon>Legionella</taxon>
    </lineage>
</organism>
<gene>
    <name evidence="6" type="primary">fabH_1</name>
    <name evidence="5" type="ORF">Lche_3314</name>
    <name evidence="6" type="ORF">NCTC11976_01156</name>
</gene>
<accession>A0A0W0S620</accession>
<evidence type="ECO:0000256" key="2">
    <source>
        <dbReference type="ARBA" id="ARBA00023315"/>
    </source>
</evidence>
<keyword evidence="8" id="KW-1185">Reference proteome</keyword>
<reference evidence="6 8" key="2">
    <citation type="submission" date="2018-12" db="EMBL/GenBank/DDBJ databases">
        <authorList>
            <consortium name="Pathogen Informatics"/>
        </authorList>
    </citation>
    <scope>NUCLEOTIDE SEQUENCE [LARGE SCALE GENOMIC DNA]</scope>
    <source>
        <strain evidence="6 8">NCTC11976</strain>
    </source>
</reference>
<sequence length="336" mass="36071">MEAMKELSMPAVKITGMGRYLPRKKVLSSELDSQLNLPAGSVQKKSGLISRHFASPDETTSYMGAQAALIAVQQANIELTELDAIISACGVSEQAIPCTSALIQKQLGLGHTGIACFDINSTCLSFINALDIASYLVEGGRYKRVLIVSSDIASAGLNWQDMETCTIFGDGAAACVLEKSDGTHRILSSHHETHSIGATFCQIEAGGTRLPAKNPLKNLEQGLFYMDGKKVFKLAAKLVDSLVENLLSKAKLTLSDIDWFIPHQASLLAMRHIQKRVNIPTEKFVSIYSNHGNQIAASIPTALSTLIDSKQLHRGQLVLLMGTGAGLAAGGIIMEY</sequence>
<dbReference type="NCBIfam" id="NF006829">
    <property type="entry name" value="PRK09352.1"/>
    <property type="match status" value="1"/>
</dbReference>
<reference evidence="5 7" key="1">
    <citation type="submission" date="2015-11" db="EMBL/GenBank/DDBJ databases">
        <title>Genomic analysis of 38 Legionella species identifies large and diverse effector repertoires.</title>
        <authorList>
            <person name="Burstein D."/>
            <person name="Amaro F."/>
            <person name="Zusman T."/>
            <person name="Lifshitz Z."/>
            <person name="Cohen O."/>
            <person name="Gilbert J.A."/>
            <person name="Pupko T."/>
            <person name="Shuman H.A."/>
            <person name="Segal G."/>
        </authorList>
    </citation>
    <scope>NUCLEOTIDE SEQUENCE [LARGE SCALE GENOMIC DNA]</scope>
    <source>
        <strain evidence="5 7">ORW</strain>
    </source>
</reference>
<dbReference type="SUPFAM" id="SSF53901">
    <property type="entry name" value="Thiolase-like"/>
    <property type="match status" value="1"/>
</dbReference>
<evidence type="ECO:0000313" key="8">
    <source>
        <dbReference type="Proteomes" id="UP000277577"/>
    </source>
</evidence>
<dbReference type="CDD" id="cd00830">
    <property type="entry name" value="KAS_III"/>
    <property type="match status" value="1"/>
</dbReference>
<feature type="domain" description="Beta-ketoacyl-[acyl-carrier-protein] synthase III N-terminal" evidence="4">
    <location>
        <begin position="117"/>
        <end position="193"/>
    </location>
</feature>
<dbReference type="InterPro" id="IPR016039">
    <property type="entry name" value="Thiolase-like"/>
</dbReference>
<protein>
    <submittedName>
        <fullName evidence="5">3-oxoacyl-ACP synthase</fullName>
        <ecNumber evidence="6">2.3.1.180</ecNumber>
    </submittedName>
</protein>
<dbReference type="GO" id="GO:0006633">
    <property type="term" value="P:fatty acid biosynthetic process"/>
    <property type="evidence" value="ECO:0007669"/>
    <property type="project" value="InterPro"/>
</dbReference>
<dbReference type="EMBL" id="LNXW01000014">
    <property type="protein sequence ID" value="KTC78525.1"/>
    <property type="molecule type" value="Genomic_DNA"/>
</dbReference>
<dbReference type="NCBIfam" id="NF005541">
    <property type="entry name" value="PRK07204.1"/>
    <property type="match status" value="1"/>
</dbReference>
<keyword evidence="2 6" id="KW-0012">Acyltransferase</keyword>
<evidence type="ECO:0000256" key="1">
    <source>
        <dbReference type="ARBA" id="ARBA00022679"/>
    </source>
</evidence>
<dbReference type="Gene3D" id="3.40.47.10">
    <property type="match status" value="1"/>
</dbReference>
<evidence type="ECO:0000313" key="7">
    <source>
        <dbReference type="Proteomes" id="UP000054921"/>
    </source>
</evidence>
<dbReference type="GO" id="GO:0033818">
    <property type="term" value="F:beta-ketoacyl-acyl-carrier-protein synthase III activity"/>
    <property type="evidence" value="ECO:0007669"/>
    <property type="project" value="UniProtKB-EC"/>
</dbReference>
<dbReference type="InterPro" id="IPR013747">
    <property type="entry name" value="ACP_syn_III_C"/>
</dbReference>
<evidence type="ECO:0000259" key="4">
    <source>
        <dbReference type="Pfam" id="PF08545"/>
    </source>
</evidence>
<dbReference type="GO" id="GO:0004315">
    <property type="term" value="F:3-oxoacyl-[acyl-carrier-protein] synthase activity"/>
    <property type="evidence" value="ECO:0007669"/>
    <property type="project" value="InterPro"/>
</dbReference>
<dbReference type="AlphaFoldDB" id="A0A0W0S620"/>
<name>A0A0W0S620_9GAMM</name>
<dbReference type="EC" id="2.3.1.180" evidence="6"/>
<dbReference type="GO" id="GO:0044550">
    <property type="term" value="P:secondary metabolite biosynthetic process"/>
    <property type="evidence" value="ECO:0007669"/>
    <property type="project" value="TreeGrafter"/>
</dbReference>
<dbReference type="STRING" id="28084.Lche_3314"/>
<keyword evidence="1 6" id="KW-0808">Transferase</keyword>
<dbReference type="Proteomes" id="UP000277577">
    <property type="component" value="Chromosome"/>
</dbReference>
<dbReference type="InterPro" id="IPR013751">
    <property type="entry name" value="ACP_syn_III_N"/>
</dbReference>
<feature type="domain" description="Beta-ketoacyl-[acyl-carrier-protein] synthase III C-terminal" evidence="3">
    <location>
        <begin position="247"/>
        <end position="336"/>
    </location>
</feature>
<dbReference type="PANTHER" id="PTHR34069">
    <property type="entry name" value="3-OXOACYL-[ACYL-CARRIER-PROTEIN] SYNTHASE 3"/>
    <property type="match status" value="1"/>
</dbReference>
<evidence type="ECO:0000259" key="3">
    <source>
        <dbReference type="Pfam" id="PF08541"/>
    </source>
</evidence>
<dbReference type="PATRIC" id="fig|28084.5.peg.3593"/>
<proteinExistence type="predicted"/>
<dbReference type="EMBL" id="LR134173">
    <property type="protein sequence ID" value="VEB35045.1"/>
    <property type="molecule type" value="Genomic_DNA"/>
</dbReference>
<dbReference type="PANTHER" id="PTHR34069:SF2">
    <property type="entry name" value="BETA-KETOACYL-[ACYL-CARRIER-PROTEIN] SYNTHASE III"/>
    <property type="match status" value="1"/>
</dbReference>
<dbReference type="Pfam" id="PF08541">
    <property type="entry name" value="ACP_syn_III_C"/>
    <property type="match status" value="1"/>
</dbReference>
<evidence type="ECO:0000313" key="5">
    <source>
        <dbReference type="EMBL" id="KTC78525.1"/>
    </source>
</evidence>
<dbReference type="Pfam" id="PF08545">
    <property type="entry name" value="ACP_syn_III"/>
    <property type="match status" value="1"/>
</dbReference>
<dbReference type="Proteomes" id="UP000054921">
    <property type="component" value="Unassembled WGS sequence"/>
</dbReference>